<name>A0ABY9RDK1_9BURK</name>
<evidence type="ECO:0000313" key="2">
    <source>
        <dbReference type="Proteomes" id="UP001181355"/>
    </source>
</evidence>
<dbReference type="Proteomes" id="UP001181355">
    <property type="component" value="Chromosome"/>
</dbReference>
<sequence>MLALLAAPNSFASERKLVEKQFRSYWSAFCFGKFDQAVEYIYESDLLAMKKEFVPVFEEALQSRDEKVRQVGKTFFSGIAEDQRGNLSTRDVFERVTRFGFSASPEALQILQRAPMMIDKVEFSPKNEASITYHLKVNGQDLESDRERMIRVDGKWFLRLKDVQGSAAAMRQALFGAKN</sequence>
<dbReference type="EMBL" id="CP133720">
    <property type="protein sequence ID" value="WMW79313.1"/>
    <property type="molecule type" value="Genomic_DNA"/>
</dbReference>
<organism evidence="1 2">
    <name type="scientific">Undibacterium cyanobacteriorum</name>
    <dbReference type="NCBI Taxonomy" id="3073561"/>
    <lineage>
        <taxon>Bacteria</taxon>
        <taxon>Pseudomonadati</taxon>
        <taxon>Pseudomonadota</taxon>
        <taxon>Betaproteobacteria</taxon>
        <taxon>Burkholderiales</taxon>
        <taxon>Oxalobacteraceae</taxon>
        <taxon>Undibacterium</taxon>
    </lineage>
</organism>
<reference evidence="1" key="1">
    <citation type="submission" date="2023-09" db="EMBL/GenBank/DDBJ databases">
        <title>Undibacterium sp. 20NA77.5 isolated from freshwater.</title>
        <authorList>
            <person name="Le V."/>
            <person name="Ko S.-R."/>
            <person name="Ahn C.-Y."/>
            <person name="Oh H.-M."/>
        </authorList>
    </citation>
    <scope>NUCLEOTIDE SEQUENCE</scope>
    <source>
        <strain evidence="1">20NA77.5</strain>
    </source>
</reference>
<accession>A0ABY9RDK1</accession>
<protein>
    <recommendedName>
        <fullName evidence="3">DUF3828 domain-containing protein</fullName>
    </recommendedName>
</protein>
<proteinExistence type="predicted"/>
<keyword evidence="2" id="KW-1185">Reference proteome</keyword>
<evidence type="ECO:0008006" key="3">
    <source>
        <dbReference type="Google" id="ProtNLM"/>
    </source>
</evidence>
<dbReference type="RefSeq" id="WP_309480812.1">
    <property type="nucleotide sequence ID" value="NZ_CP133720.1"/>
</dbReference>
<gene>
    <name evidence="1" type="ORF">RF679_11705</name>
</gene>
<evidence type="ECO:0000313" key="1">
    <source>
        <dbReference type="EMBL" id="WMW79313.1"/>
    </source>
</evidence>